<evidence type="ECO:0000313" key="3">
    <source>
        <dbReference type="Proteomes" id="UP000036045"/>
    </source>
</evidence>
<dbReference type="PATRIC" id="fig|1397.4.peg.309"/>
<gene>
    <name evidence="2" type="ORF">ABW02_01400</name>
</gene>
<dbReference type="Gene3D" id="1.20.120.450">
    <property type="entry name" value="dinb family like domain"/>
    <property type="match status" value="1"/>
</dbReference>
<dbReference type="Pfam" id="PF12867">
    <property type="entry name" value="DinB_2"/>
    <property type="match status" value="1"/>
</dbReference>
<dbReference type="InterPro" id="IPR024775">
    <property type="entry name" value="DinB-like"/>
</dbReference>
<dbReference type="Proteomes" id="UP000036045">
    <property type="component" value="Unassembled WGS sequence"/>
</dbReference>
<organism evidence="2 3">
    <name type="scientific">Niallia circulans</name>
    <name type="common">Bacillus circulans</name>
    <dbReference type="NCBI Taxonomy" id="1397"/>
    <lineage>
        <taxon>Bacteria</taxon>
        <taxon>Bacillati</taxon>
        <taxon>Bacillota</taxon>
        <taxon>Bacilli</taxon>
        <taxon>Bacillales</taxon>
        <taxon>Bacillaceae</taxon>
        <taxon>Niallia</taxon>
    </lineage>
</organism>
<comment type="caution">
    <text evidence="2">The sequence shown here is derived from an EMBL/GenBank/DDBJ whole genome shotgun (WGS) entry which is preliminary data.</text>
</comment>
<evidence type="ECO:0000259" key="1">
    <source>
        <dbReference type="Pfam" id="PF12867"/>
    </source>
</evidence>
<evidence type="ECO:0000313" key="2">
    <source>
        <dbReference type="EMBL" id="KLV28425.1"/>
    </source>
</evidence>
<keyword evidence="3" id="KW-1185">Reference proteome</keyword>
<name>A0A0J1LH77_NIACI</name>
<dbReference type="AlphaFoldDB" id="A0A0J1LH77"/>
<dbReference type="OrthoDB" id="119432at2"/>
<protein>
    <recommendedName>
        <fullName evidence="1">DinB-like domain-containing protein</fullName>
    </recommendedName>
</protein>
<sequence>MGKTDLLILNFKEVRRRSIKVWKAIPPQLLKWKPDEEALSCADMIRHVVEGEYLYHQMLINKGSIEPNSFHNPFEQKEFTTVEEELKFSQPYREEFLTYIKSISNDDLENGMIDRSDVGYIRTLEDMLLRIAYHESVHTGQLLGYMRTMGIERPQIWD</sequence>
<dbReference type="RefSeq" id="WP_047940120.1">
    <property type="nucleotide sequence ID" value="NZ_CP053989.1"/>
</dbReference>
<reference evidence="2 3" key="1">
    <citation type="submission" date="2015-05" db="EMBL/GenBank/DDBJ databases">
        <title>Whole genome sequence and identification of bacterial endophytes from Costus igneus.</title>
        <authorList>
            <person name="Lee Y.P."/>
            <person name="Gan H.M."/>
            <person name="Eng W."/>
            <person name="Wheatley M.S."/>
            <person name="Caraballo A."/>
            <person name="Polter S."/>
            <person name="Savka M.A."/>
            <person name="Hudson A.O."/>
        </authorList>
    </citation>
    <scope>NUCLEOTIDE SEQUENCE [LARGE SCALE GENOMIC DNA]</scope>
    <source>
        <strain evidence="2 3">RIT379</strain>
    </source>
</reference>
<dbReference type="EMBL" id="LDPH01000001">
    <property type="protein sequence ID" value="KLV28425.1"/>
    <property type="molecule type" value="Genomic_DNA"/>
</dbReference>
<feature type="domain" description="DinB-like" evidence="1">
    <location>
        <begin position="11"/>
        <end position="142"/>
    </location>
</feature>
<accession>A0A0J1LH77</accession>
<dbReference type="GeneID" id="56349285"/>
<dbReference type="InterPro" id="IPR034660">
    <property type="entry name" value="DinB/YfiT-like"/>
</dbReference>
<proteinExistence type="predicted"/>
<dbReference type="SUPFAM" id="SSF109854">
    <property type="entry name" value="DinB/YfiT-like putative metalloenzymes"/>
    <property type="match status" value="1"/>
</dbReference>